<name>A0A5B0QT67_PUCGR</name>
<proteinExistence type="predicted"/>
<accession>A0A5B0QT67</accession>
<reference evidence="1 2" key="1">
    <citation type="submission" date="2019-05" db="EMBL/GenBank/DDBJ databases">
        <title>Emergence of the Ug99 lineage of the wheat stem rust pathogen through somatic hybridization.</title>
        <authorList>
            <person name="Li F."/>
            <person name="Upadhyaya N.M."/>
            <person name="Sperschneider J."/>
            <person name="Matny O."/>
            <person name="Nguyen-Phuc H."/>
            <person name="Mago R."/>
            <person name="Raley C."/>
            <person name="Miller M.E."/>
            <person name="Silverstein K.A.T."/>
            <person name="Henningsen E."/>
            <person name="Hirsch C.D."/>
            <person name="Visser B."/>
            <person name="Pretorius Z.A."/>
            <person name="Steffenson B.J."/>
            <person name="Schwessinger B."/>
            <person name="Dodds P.N."/>
            <person name="Figueroa M."/>
        </authorList>
    </citation>
    <scope>NUCLEOTIDE SEQUENCE [LARGE SCALE GENOMIC DNA]</scope>
    <source>
        <strain evidence="1">21-0</strain>
    </source>
</reference>
<evidence type="ECO:0000313" key="2">
    <source>
        <dbReference type="Proteomes" id="UP000324748"/>
    </source>
</evidence>
<keyword evidence="2" id="KW-1185">Reference proteome</keyword>
<sequence>MGYFKLLVTSSVDFNPITEPTLDHFDSLFLRESGNAAARLIQAAYTNCSPSENEIQFNWYLDRSIGSPYLSSNVCSLIPISGPPRPPSPDWMRDFITQDDWLCPLTARCPGNLMIAGVAPAID</sequence>
<dbReference type="EMBL" id="VSWC01000003">
    <property type="protein sequence ID" value="KAA1116369.1"/>
    <property type="molecule type" value="Genomic_DNA"/>
</dbReference>
<gene>
    <name evidence="1" type="ORF">PGT21_011278</name>
</gene>
<dbReference type="AlphaFoldDB" id="A0A5B0QT67"/>
<protein>
    <submittedName>
        <fullName evidence="1">Uncharacterized protein</fullName>
    </submittedName>
</protein>
<dbReference type="Proteomes" id="UP000324748">
    <property type="component" value="Unassembled WGS sequence"/>
</dbReference>
<organism evidence="1 2">
    <name type="scientific">Puccinia graminis f. sp. tritici</name>
    <dbReference type="NCBI Taxonomy" id="56615"/>
    <lineage>
        <taxon>Eukaryota</taxon>
        <taxon>Fungi</taxon>
        <taxon>Dikarya</taxon>
        <taxon>Basidiomycota</taxon>
        <taxon>Pucciniomycotina</taxon>
        <taxon>Pucciniomycetes</taxon>
        <taxon>Pucciniales</taxon>
        <taxon>Pucciniaceae</taxon>
        <taxon>Puccinia</taxon>
    </lineage>
</organism>
<comment type="caution">
    <text evidence="1">The sequence shown here is derived from an EMBL/GenBank/DDBJ whole genome shotgun (WGS) entry which is preliminary data.</text>
</comment>
<evidence type="ECO:0000313" key="1">
    <source>
        <dbReference type="EMBL" id="KAA1116369.1"/>
    </source>
</evidence>